<evidence type="ECO:0000313" key="16">
    <source>
        <dbReference type="EnsemblMetazoa" id="CapteP44392"/>
    </source>
</evidence>
<dbReference type="CDD" id="cd07302">
    <property type="entry name" value="CHD"/>
    <property type="match status" value="1"/>
</dbReference>
<keyword evidence="4" id="KW-0732">Signal</keyword>
<dbReference type="PROSITE" id="PS00452">
    <property type="entry name" value="GUANYLATE_CYCLASE_1"/>
    <property type="match status" value="1"/>
</dbReference>
<feature type="non-terminal residue" evidence="15">
    <location>
        <position position="1"/>
    </location>
</feature>
<dbReference type="GO" id="GO:0001653">
    <property type="term" value="F:peptide receptor activity"/>
    <property type="evidence" value="ECO:0007669"/>
    <property type="project" value="TreeGrafter"/>
</dbReference>
<evidence type="ECO:0000256" key="5">
    <source>
        <dbReference type="ARBA" id="ARBA00022741"/>
    </source>
</evidence>
<gene>
    <name evidence="15" type="ORF">CAPTEDRAFT_44392</name>
</gene>
<keyword evidence="5" id="KW-0547">Nucleotide-binding</keyword>
<evidence type="ECO:0000256" key="2">
    <source>
        <dbReference type="ARBA" id="ARBA00012202"/>
    </source>
</evidence>
<evidence type="ECO:0000256" key="6">
    <source>
        <dbReference type="ARBA" id="ARBA00022989"/>
    </source>
</evidence>
<keyword evidence="11 13" id="KW-0456">Lyase</keyword>
<dbReference type="EMBL" id="AMQN01007435">
    <property type="status" value="NOT_ANNOTATED_CDS"/>
    <property type="molecule type" value="Genomic_DNA"/>
</dbReference>
<dbReference type="HOGENOM" id="CLU_001072_6_1_1"/>
<dbReference type="OrthoDB" id="60033at2759"/>
<dbReference type="EC" id="4.6.1.2" evidence="2"/>
<evidence type="ECO:0000256" key="11">
    <source>
        <dbReference type="ARBA" id="ARBA00023239"/>
    </source>
</evidence>
<dbReference type="EMBL" id="AMQN01007433">
    <property type="status" value="NOT_ANNOTATED_CDS"/>
    <property type="molecule type" value="Genomic_DNA"/>
</dbReference>
<dbReference type="EMBL" id="AMQN01007434">
    <property type="status" value="NOT_ANNOTATED_CDS"/>
    <property type="molecule type" value="Genomic_DNA"/>
</dbReference>
<dbReference type="EMBL" id="KB300677">
    <property type="protein sequence ID" value="ELU06421.1"/>
    <property type="molecule type" value="Genomic_DNA"/>
</dbReference>
<dbReference type="PROSITE" id="PS50125">
    <property type="entry name" value="GUANYLATE_CYCLASE_2"/>
    <property type="match status" value="1"/>
</dbReference>
<evidence type="ECO:0000256" key="7">
    <source>
        <dbReference type="ARBA" id="ARBA00023134"/>
    </source>
</evidence>
<keyword evidence="6" id="KW-1133">Transmembrane helix</keyword>
<dbReference type="InterPro" id="IPR018297">
    <property type="entry name" value="A/G_cyclase_CS"/>
</dbReference>
<dbReference type="SUPFAM" id="SSF55073">
    <property type="entry name" value="Nucleotide cyclase"/>
    <property type="match status" value="1"/>
</dbReference>
<feature type="non-terminal residue" evidence="15">
    <location>
        <position position="202"/>
    </location>
</feature>
<evidence type="ECO:0000313" key="17">
    <source>
        <dbReference type="Proteomes" id="UP000014760"/>
    </source>
</evidence>
<dbReference type="SMART" id="SM00044">
    <property type="entry name" value="CYCc"/>
    <property type="match status" value="1"/>
</dbReference>
<dbReference type="GO" id="GO:0004016">
    <property type="term" value="F:adenylate cyclase activity"/>
    <property type="evidence" value="ECO:0007669"/>
    <property type="project" value="TreeGrafter"/>
</dbReference>
<evidence type="ECO:0000256" key="12">
    <source>
        <dbReference type="ARBA" id="ARBA00023293"/>
    </source>
</evidence>
<evidence type="ECO:0000313" key="15">
    <source>
        <dbReference type="EMBL" id="ELU06421.1"/>
    </source>
</evidence>
<protein>
    <recommendedName>
        <fullName evidence="2">guanylate cyclase</fullName>
        <ecNumber evidence="2">4.6.1.2</ecNumber>
    </recommendedName>
</protein>
<evidence type="ECO:0000256" key="13">
    <source>
        <dbReference type="RuleBase" id="RU000405"/>
    </source>
</evidence>
<proteinExistence type="inferred from homology"/>
<dbReference type="EMBL" id="AMQN01007432">
    <property type="status" value="NOT_ANNOTATED_CDS"/>
    <property type="molecule type" value="Genomic_DNA"/>
</dbReference>
<evidence type="ECO:0000259" key="14">
    <source>
        <dbReference type="PROSITE" id="PS50125"/>
    </source>
</evidence>
<evidence type="ECO:0000256" key="9">
    <source>
        <dbReference type="ARBA" id="ARBA00023170"/>
    </source>
</evidence>
<keyword evidence="17" id="KW-1185">Reference proteome</keyword>
<evidence type="ECO:0000256" key="1">
    <source>
        <dbReference type="ARBA" id="ARBA00004479"/>
    </source>
</evidence>
<sequence>KEKRRTEALLYQMMPRTVADQLKSKKNVDAEYFNSVTIYFSDIVGFTSMSAESTPMQVVDMLNALYSIFDSSIDRYDVYKVETIGDAYMVVSGLPTPTIHHAAEIGMLALELRNCMTDFRIPHLPDQTVHLRIGLHTGAVVAGVVGIKMPRYCLFGDTVNTASRMETTSEADRIHISDNTRQALEMSGGFIIEHRGITTIKV</sequence>
<evidence type="ECO:0000256" key="8">
    <source>
        <dbReference type="ARBA" id="ARBA00023136"/>
    </source>
</evidence>
<dbReference type="PANTHER" id="PTHR11920:SF335">
    <property type="entry name" value="GUANYLATE CYCLASE"/>
    <property type="match status" value="1"/>
</dbReference>
<comment type="subcellular location">
    <subcellularLocation>
        <location evidence="1">Membrane</location>
        <topology evidence="1">Single-pass type I membrane protein</topology>
    </subcellularLocation>
</comment>
<keyword evidence="12" id="KW-0141">cGMP biosynthesis</keyword>
<dbReference type="InterPro" id="IPR029787">
    <property type="entry name" value="Nucleotide_cyclase"/>
</dbReference>
<dbReference type="FunFam" id="3.30.70.1230:FF:000004">
    <property type="entry name" value="Guanylate cyclase"/>
    <property type="match status" value="1"/>
</dbReference>
<keyword evidence="8" id="KW-0472">Membrane</keyword>
<reference evidence="15 17" key="2">
    <citation type="journal article" date="2013" name="Nature">
        <title>Insights into bilaterian evolution from three spiralian genomes.</title>
        <authorList>
            <person name="Simakov O."/>
            <person name="Marletaz F."/>
            <person name="Cho S.J."/>
            <person name="Edsinger-Gonzales E."/>
            <person name="Havlak P."/>
            <person name="Hellsten U."/>
            <person name="Kuo D.H."/>
            <person name="Larsson T."/>
            <person name="Lv J."/>
            <person name="Arendt D."/>
            <person name="Savage R."/>
            <person name="Osoegawa K."/>
            <person name="de Jong P."/>
            <person name="Grimwood J."/>
            <person name="Chapman J.A."/>
            <person name="Shapiro H."/>
            <person name="Aerts A."/>
            <person name="Otillar R.P."/>
            <person name="Terry A.Y."/>
            <person name="Boore J.L."/>
            <person name="Grigoriev I.V."/>
            <person name="Lindberg D.R."/>
            <person name="Seaver E.C."/>
            <person name="Weisblat D.A."/>
            <person name="Putnam N.H."/>
            <person name="Rokhsar D.S."/>
        </authorList>
    </citation>
    <scope>NUCLEOTIDE SEQUENCE</scope>
    <source>
        <strain evidence="15 17">I ESC-2004</strain>
    </source>
</reference>
<feature type="domain" description="Guanylate cyclase" evidence="14">
    <location>
        <begin position="37"/>
        <end position="166"/>
    </location>
</feature>
<keyword evidence="9" id="KW-0675">Receptor</keyword>
<dbReference type="Proteomes" id="UP000014760">
    <property type="component" value="Unassembled WGS sequence"/>
</dbReference>
<dbReference type="AlphaFoldDB" id="R7USN5"/>
<dbReference type="Pfam" id="PF00211">
    <property type="entry name" value="Guanylate_cyc"/>
    <property type="match status" value="1"/>
</dbReference>
<evidence type="ECO:0000256" key="10">
    <source>
        <dbReference type="ARBA" id="ARBA00023180"/>
    </source>
</evidence>
<name>R7USN5_CAPTE</name>
<accession>R7USN5</accession>
<keyword evidence="3" id="KW-0812">Transmembrane</keyword>
<dbReference type="InterPro" id="IPR050401">
    <property type="entry name" value="Cyclic_nucleotide_synthase"/>
</dbReference>
<dbReference type="Gene3D" id="6.10.250.780">
    <property type="match status" value="1"/>
</dbReference>
<dbReference type="STRING" id="283909.R7USN5"/>
<dbReference type="GO" id="GO:0004383">
    <property type="term" value="F:guanylate cyclase activity"/>
    <property type="evidence" value="ECO:0007669"/>
    <property type="project" value="UniProtKB-EC"/>
</dbReference>
<dbReference type="InterPro" id="IPR001054">
    <property type="entry name" value="A/G_cyclase"/>
</dbReference>
<dbReference type="GO" id="GO:0007168">
    <property type="term" value="P:receptor guanylyl cyclase signaling pathway"/>
    <property type="evidence" value="ECO:0007669"/>
    <property type="project" value="TreeGrafter"/>
</dbReference>
<dbReference type="EnsemblMetazoa" id="CapteT44392">
    <property type="protein sequence ID" value="CapteP44392"/>
    <property type="gene ID" value="CapteG44392"/>
</dbReference>
<dbReference type="OMA" id="NICHSST"/>
<comment type="similarity">
    <text evidence="13">Belongs to the adenylyl cyclase class-4/guanylyl cyclase family.</text>
</comment>
<dbReference type="GO" id="GO:0035556">
    <property type="term" value="P:intracellular signal transduction"/>
    <property type="evidence" value="ECO:0007669"/>
    <property type="project" value="InterPro"/>
</dbReference>
<organism evidence="15">
    <name type="scientific">Capitella teleta</name>
    <name type="common">Polychaete worm</name>
    <dbReference type="NCBI Taxonomy" id="283909"/>
    <lineage>
        <taxon>Eukaryota</taxon>
        <taxon>Metazoa</taxon>
        <taxon>Spiralia</taxon>
        <taxon>Lophotrochozoa</taxon>
        <taxon>Annelida</taxon>
        <taxon>Polychaeta</taxon>
        <taxon>Sedentaria</taxon>
        <taxon>Scolecida</taxon>
        <taxon>Capitellidae</taxon>
        <taxon>Capitella</taxon>
    </lineage>
</organism>
<dbReference type="PANTHER" id="PTHR11920">
    <property type="entry name" value="GUANYLYL CYCLASE"/>
    <property type="match status" value="1"/>
</dbReference>
<keyword evidence="10" id="KW-0325">Glycoprotein</keyword>
<evidence type="ECO:0000256" key="4">
    <source>
        <dbReference type="ARBA" id="ARBA00022729"/>
    </source>
</evidence>
<evidence type="ECO:0000256" key="3">
    <source>
        <dbReference type="ARBA" id="ARBA00022692"/>
    </source>
</evidence>
<dbReference type="Gene3D" id="3.30.70.1230">
    <property type="entry name" value="Nucleotide cyclase"/>
    <property type="match status" value="1"/>
</dbReference>
<reference evidence="17" key="1">
    <citation type="submission" date="2012-12" db="EMBL/GenBank/DDBJ databases">
        <authorList>
            <person name="Hellsten U."/>
            <person name="Grimwood J."/>
            <person name="Chapman J.A."/>
            <person name="Shapiro H."/>
            <person name="Aerts A."/>
            <person name="Otillar R.P."/>
            <person name="Terry A.Y."/>
            <person name="Boore J.L."/>
            <person name="Simakov O."/>
            <person name="Marletaz F."/>
            <person name="Cho S.-J."/>
            <person name="Edsinger-Gonzales E."/>
            <person name="Havlak P."/>
            <person name="Kuo D.-H."/>
            <person name="Larsson T."/>
            <person name="Lv J."/>
            <person name="Arendt D."/>
            <person name="Savage R."/>
            <person name="Osoegawa K."/>
            <person name="de Jong P."/>
            <person name="Lindberg D.R."/>
            <person name="Seaver E.C."/>
            <person name="Weisblat D.A."/>
            <person name="Putnam N.H."/>
            <person name="Grigoriev I.V."/>
            <person name="Rokhsar D.S."/>
        </authorList>
    </citation>
    <scope>NUCLEOTIDE SEQUENCE</scope>
    <source>
        <strain evidence="17">I ESC-2004</strain>
    </source>
</reference>
<dbReference type="GO" id="GO:0005886">
    <property type="term" value="C:plasma membrane"/>
    <property type="evidence" value="ECO:0007669"/>
    <property type="project" value="TreeGrafter"/>
</dbReference>
<keyword evidence="7" id="KW-0342">GTP-binding</keyword>
<reference evidence="16" key="3">
    <citation type="submission" date="2015-06" db="UniProtKB">
        <authorList>
            <consortium name="EnsemblMetazoa"/>
        </authorList>
    </citation>
    <scope>IDENTIFICATION</scope>
</reference>
<dbReference type="GO" id="GO:0005525">
    <property type="term" value="F:GTP binding"/>
    <property type="evidence" value="ECO:0007669"/>
    <property type="project" value="UniProtKB-KW"/>
</dbReference>